<keyword evidence="2" id="KW-1185">Reference proteome</keyword>
<proteinExistence type="predicted"/>
<gene>
    <name evidence="1" type="ORF">GCM10010466_33500</name>
</gene>
<name>A0ABP6N8A5_9ACTN</name>
<evidence type="ECO:0000313" key="1">
    <source>
        <dbReference type="EMBL" id="GAA3139702.1"/>
    </source>
</evidence>
<dbReference type="EMBL" id="BAAAUT010000025">
    <property type="protein sequence ID" value="GAA3139702.1"/>
    <property type="molecule type" value="Genomic_DNA"/>
</dbReference>
<sequence length="66" mass="7219">MVTGASTPLDSWVSEAEYEAICHPYETERGAEGNRRYADDTSAPVVPPRPGAARVRNIVLCTTINR</sequence>
<dbReference type="Proteomes" id="UP001500320">
    <property type="component" value="Unassembled WGS sequence"/>
</dbReference>
<accession>A0ABP6N8A5</accession>
<reference evidence="2" key="1">
    <citation type="journal article" date="2019" name="Int. J. Syst. Evol. Microbiol.">
        <title>The Global Catalogue of Microorganisms (GCM) 10K type strain sequencing project: providing services to taxonomists for standard genome sequencing and annotation.</title>
        <authorList>
            <consortium name="The Broad Institute Genomics Platform"/>
            <consortium name="The Broad Institute Genome Sequencing Center for Infectious Disease"/>
            <person name="Wu L."/>
            <person name="Ma J."/>
        </authorList>
    </citation>
    <scope>NUCLEOTIDE SEQUENCE [LARGE SCALE GENOMIC DNA]</scope>
    <source>
        <strain evidence="2">JCM 9373</strain>
    </source>
</reference>
<evidence type="ECO:0000313" key="2">
    <source>
        <dbReference type="Proteomes" id="UP001500320"/>
    </source>
</evidence>
<protein>
    <submittedName>
        <fullName evidence="1">Uncharacterized protein</fullName>
    </submittedName>
</protein>
<comment type="caution">
    <text evidence="1">The sequence shown here is derived from an EMBL/GenBank/DDBJ whole genome shotgun (WGS) entry which is preliminary data.</text>
</comment>
<organism evidence="1 2">
    <name type="scientific">Planomonospora alba</name>
    <dbReference type="NCBI Taxonomy" id="161354"/>
    <lineage>
        <taxon>Bacteria</taxon>
        <taxon>Bacillati</taxon>
        <taxon>Actinomycetota</taxon>
        <taxon>Actinomycetes</taxon>
        <taxon>Streptosporangiales</taxon>
        <taxon>Streptosporangiaceae</taxon>
        <taxon>Planomonospora</taxon>
    </lineage>
</organism>